<reference evidence="2 3" key="1">
    <citation type="submission" date="2020-10" db="EMBL/GenBank/DDBJ databases">
        <title>Identification of Nocardia species via Next-generation sequencing and recognition of intraspecies genetic diversity.</title>
        <authorList>
            <person name="Li P."/>
            <person name="Li P."/>
            <person name="Lu B."/>
        </authorList>
    </citation>
    <scope>NUCLEOTIDE SEQUENCE [LARGE SCALE GENOMIC DNA]</scope>
    <source>
        <strain evidence="2 3">BJ06-0157</strain>
    </source>
</reference>
<evidence type="ECO:0000313" key="3">
    <source>
        <dbReference type="Proteomes" id="UP000702209"/>
    </source>
</evidence>
<keyword evidence="3" id="KW-1185">Reference proteome</keyword>
<dbReference type="RefSeq" id="WP_195132336.1">
    <property type="nucleotide sequence ID" value="NZ_JADLQX010000023.1"/>
</dbReference>
<gene>
    <name evidence="2" type="ORF">IU459_26740</name>
</gene>
<evidence type="ECO:0008006" key="4">
    <source>
        <dbReference type="Google" id="ProtNLM"/>
    </source>
</evidence>
<feature type="region of interest" description="Disordered" evidence="1">
    <location>
        <begin position="1"/>
        <end position="98"/>
    </location>
</feature>
<dbReference type="Proteomes" id="UP000702209">
    <property type="component" value="Unassembled WGS sequence"/>
</dbReference>
<accession>A0ABS0CY92</accession>
<evidence type="ECO:0000313" key="2">
    <source>
        <dbReference type="EMBL" id="MBF6301115.1"/>
    </source>
</evidence>
<evidence type="ECO:0000256" key="1">
    <source>
        <dbReference type="SAM" id="MobiDB-lite"/>
    </source>
</evidence>
<sequence length="139" mass="15267">MTEPKDTYDPPQDTGAPDSAESDPAALSSAEDLDEDRLRSDPLEAGMDPPEHWSGATRYGMTHWEESHPRPIGERLAEEEPDVDPDREPGTGETRRLRDITCDSDEVRVDRSYEEELGVAADVAGGSVAEEIRHAAPPE</sequence>
<comment type="caution">
    <text evidence="2">The sequence shown here is derived from an EMBL/GenBank/DDBJ whole genome shotgun (WGS) entry which is preliminary data.</text>
</comment>
<dbReference type="EMBL" id="JADLQX010000023">
    <property type="protein sequence ID" value="MBF6301115.1"/>
    <property type="molecule type" value="Genomic_DNA"/>
</dbReference>
<proteinExistence type="predicted"/>
<feature type="compositionally biased region" description="Basic and acidic residues" evidence="1">
    <location>
        <begin position="63"/>
        <end position="98"/>
    </location>
</feature>
<protein>
    <recommendedName>
        <fullName evidence="4">DUF5709 domain-containing protein</fullName>
    </recommendedName>
</protein>
<organism evidence="2 3">
    <name type="scientific">Nocardia amamiensis</name>
    <dbReference type="NCBI Taxonomy" id="404578"/>
    <lineage>
        <taxon>Bacteria</taxon>
        <taxon>Bacillati</taxon>
        <taxon>Actinomycetota</taxon>
        <taxon>Actinomycetes</taxon>
        <taxon>Mycobacteriales</taxon>
        <taxon>Nocardiaceae</taxon>
        <taxon>Nocardia</taxon>
    </lineage>
</organism>
<name>A0ABS0CY92_9NOCA</name>